<proteinExistence type="predicted"/>
<dbReference type="Proteomes" id="UP000265520">
    <property type="component" value="Unassembled WGS sequence"/>
</dbReference>
<keyword evidence="3" id="KW-1185">Reference proteome</keyword>
<evidence type="ECO:0000256" key="1">
    <source>
        <dbReference type="SAM" id="MobiDB-lite"/>
    </source>
</evidence>
<feature type="compositionally biased region" description="Polar residues" evidence="1">
    <location>
        <begin position="47"/>
        <end position="62"/>
    </location>
</feature>
<evidence type="ECO:0000313" key="2">
    <source>
        <dbReference type="EMBL" id="MCI74643.1"/>
    </source>
</evidence>
<name>A0A392ULZ6_9FABA</name>
<feature type="non-terminal residue" evidence="2">
    <location>
        <position position="62"/>
    </location>
</feature>
<accession>A0A392ULZ6</accession>
<comment type="caution">
    <text evidence="2">The sequence shown here is derived from an EMBL/GenBank/DDBJ whole genome shotgun (WGS) entry which is preliminary data.</text>
</comment>
<reference evidence="2 3" key="1">
    <citation type="journal article" date="2018" name="Front. Plant Sci.">
        <title>Red Clover (Trifolium pratense) and Zigzag Clover (T. medium) - A Picture of Genomic Similarities and Differences.</title>
        <authorList>
            <person name="Dluhosova J."/>
            <person name="Istvanek J."/>
            <person name="Nedelnik J."/>
            <person name="Repkova J."/>
        </authorList>
    </citation>
    <scope>NUCLEOTIDE SEQUENCE [LARGE SCALE GENOMIC DNA]</scope>
    <source>
        <strain evidence="3">cv. 10/8</strain>
        <tissue evidence="2">Leaf</tissue>
    </source>
</reference>
<evidence type="ECO:0000313" key="3">
    <source>
        <dbReference type="Proteomes" id="UP000265520"/>
    </source>
</evidence>
<feature type="compositionally biased region" description="Basic and acidic residues" evidence="1">
    <location>
        <begin position="35"/>
        <end position="46"/>
    </location>
</feature>
<dbReference type="EMBL" id="LXQA010864917">
    <property type="protein sequence ID" value="MCI74643.1"/>
    <property type="molecule type" value="Genomic_DNA"/>
</dbReference>
<organism evidence="2 3">
    <name type="scientific">Trifolium medium</name>
    <dbReference type="NCBI Taxonomy" id="97028"/>
    <lineage>
        <taxon>Eukaryota</taxon>
        <taxon>Viridiplantae</taxon>
        <taxon>Streptophyta</taxon>
        <taxon>Embryophyta</taxon>
        <taxon>Tracheophyta</taxon>
        <taxon>Spermatophyta</taxon>
        <taxon>Magnoliopsida</taxon>
        <taxon>eudicotyledons</taxon>
        <taxon>Gunneridae</taxon>
        <taxon>Pentapetalae</taxon>
        <taxon>rosids</taxon>
        <taxon>fabids</taxon>
        <taxon>Fabales</taxon>
        <taxon>Fabaceae</taxon>
        <taxon>Papilionoideae</taxon>
        <taxon>50 kb inversion clade</taxon>
        <taxon>NPAAA clade</taxon>
        <taxon>Hologalegina</taxon>
        <taxon>IRL clade</taxon>
        <taxon>Trifolieae</taxon>
        <taxon>Trifolium</taxon>
    </lineage>
</organism>
<feature type="region of interest" description="Disordered" evidence="1">
    <location>
        <begin position="1"/>
        <end position="62"/>
    </location>
</feature>
<sequence>MVEEAIDSILPDRQPLTDNNTIDEMMESGNGIAVEQKEESVPKEGNKPSQKLSRNWSNLKKV</sequence>
<dbReference type="AlphaFoldDB" id="A0A392ULZ6"/>
<protein>
    <submittedName>
        <fullName evidence="2">Pathogen-induced calmodulin-binding protein</fullName>
    </submittedName>
</protein>